<evidence type="ECO:0000256" key="13">
    <source>
        <dbReference type="RuleBase" id="RU003993"/>
    </source>
</evidence>
<evidence type="ECO:0000256" key="7">
    <source>
        <dbReference type="ARBA" id="ARBA00022670"/>
    </source>
</evidence>
<dbReference type="CDD" id="cd06530">
    <property type="entry name" value="S26_SPase_I"/>
    <property type="match status" value="1"/>
</dbReference>
<evidence type="ECO:0000256" key="8">
    <source>
        <dbReference type="ARBA" id="ARBA00022692"/>
    </source>
</evidence>
<evidence type="ECO:0000256" key="2">
    <source>
        <dbReference type="ARBA" id="ARBA00004651"/>
    </source>
</evidence>
<evidence type="ECO:0000256" key="11">
    <source>
        <dbReference type="ARBA" id="ARBA00023136"/>
    </source>
</evidence>
<dbReference type="InterPro" id="IPR019758">
    <property type="entry name" value="Pept_S26A_signal_pept_1_CS"/>
</dbReference>
<dbReference type="PROSITE" id="PS00760">
    <property type="entry name" value="SPASE_I_2"/>
    <property type="match status" value="1"/>
</dbReference>
<evidence type="ECO:0000256" key="4">
    <source>
        <dbReference type="ARBA" id="ARBA00013208"/>
    </source>
</evidence>
<dbReference type="InterPro" id="IPR019756">
    <property type="entry name" value="Pept_S26A_signal_pept_1_Ser-AS"/>
</dbReference>
<dbReference type="GO" id="GO:0004252">
    <property type="term" value="F:serine-type endopeptidase activity"/>
    <property type="evidence" value="ECO:0007669"/>
    <property type="project" value="InterPro"/>
</dbReference>
<evidence type="ECO:0000256" key="9">
    <source>
        <dbReference type="ARBA" id="ARBA00022801"/>
    </source>
</evidence>
<dbReference type="InterPro" id="IPR019766">
    <property type="entry name" value="Sign_pep_all-beta_subdom"/>
</dbReference>
<dbReference type="InterPro" id="IPR019757">
    <property type="entry name" value="Pept_S26A_signal_pept_1_Lys-AS"/>
</dbReference>
<keyword evidence="10 13" id="KW-1133">Transmembrane helix</keyword>
<dbReference type="InterPro" id="IPR036286">
    <property type="entry name" value="LexA/Signal_pep-like_sf"/>
</dbReference>
<dbReference type="STRING" id="476281.ICMP_453"/>
<evidence type="ECO:0000256" key="5">
    <source>
        <dbReference type="ARBA" id="ARBA00019232"/>
    </source>
</evidence>
<keyword evidence="8 13" id="KW-0812">Transmembrane</keyword>
<evidence type="ECO:0000256" key="6">
    <source>
        <dbReference type="ARBA" id="ARBA00022475"/>
    </source>
</evidence>
<evidence type="ECO:0000256" key="10">
    <source>
        <dbReference type="ARBA" id="ARBA00022989"/>
    </source>
</evidence>
<dbReference type="PROSITE" id="PS00501">
    <property type="entry name" value="SPASE_I_1"/>
    <property type="match status" value="1"/>
</dbReference>
<dbReference type="Gene3D" id="2.170.230.10">
    <property type="match status" value="1"/>
</dbReference>
<dbReference type="PANTHER" id="PTHR43390:SF1">
    <property type="entry name" value="CHLOROPLAST PROCESSING PEPTIDASE"/>
    <property type="match status" value="1"/>
</dbReference>
<dbReference type="InterPro" id="IPR000223">
    <property type="entry name" value="Pept_S26A_signal_pept_1"/>
</dbReference>
<dbReference type="PRINTS" id="PR00727">
    <property type="entry name" value="LEADERPTASE"/>
</dbReference>
<dbReference type="GO" id="GO:0006465">
    <property type="term" value="P:signal peptide processing"/>
    <property type="evidence" value="ECO:0007669"/>
    <property type="project" value="InterPro"/>
</dbReference>
<organism evidence="16 17">
    <name type="scientific">Candidatus Ishikawaella capsulata Mpkobe</name>
    <dbReference type="NCBI Taxonomy" id="476281"/>
    <lineage>
        <taxon>Bacteria</taxon>
        <taxon>Pseudomonadati</taxon>
        <taxon>Pseudomonadota</taxon>
        <taxon>Gammaproteobacteria</taxon>
        <taxon>Enterobacterales</taxon>
        <taxon>Enterobacteriaceae</taxon>
        <taxon>Candidatus Ishikawella</taxon>
    </lineage>
</organism>
<reference evidence="16 17" key="1">
    <citation type="journal article" date="2011" name="Genome Biol. Evol.">
        <title>Reductive evolution of bacterial genome in insect gut environment.</title>
        <authorList>
            <person name="Nikoh N."/>
            <person name="Hosokawa T."/>
            <person name="Ohshima K."/>
            <person name="Hattori M."/>
            <person name="Fukatsu T."/>
        </authorList>
    </citation>
    <scope>NUCLEOTIDE SEQUENCE [LARGE SCALE GENOMIC DNA]</scope>
    <source>
        <strain evidence="16 17">Mpkobe</strain>
    </source>
</reference>
<dbReference type="OrthoDB" id="9815782at2"/>
<dbReference type="InterPro" id="IPR019533">
    <property type="entry name" value="Peptidase_S26"/>
</dbReference>
<dbReference type="NCBIfam" id="TIGR02227">
    <property type="entry name" value="sigpep_I_bact"/>
    <property type="match status" value="2"/>
</dbReference>
<dbReference type="MEROPS" id="S26.001"/>
<dbReference type="Proteomes" id="UP000061704">
    <property type="component" value="Chromosome"/>
</dbReference>
<dbReference type="KEGG" id="icp:ICMP_453"/>
<evidence type="ECO:0000313" key="16">
    <source>
        <dbReference type="EMBL" id="BAH83305.1"/>
    </source>
</evidence>
<dbReference type="RefSeq" id="WP_041069514.1">
    <property type="nucleotide sequence ID" value="NZ_AP010872.1"/>
</dbReference>
<evidence type="ECO:0000313" key="17">
    <source>
        <dbReference type="Proteomes" id="UP000061704"/>
    </source>
</evidence>
<evidence type="ECO:0000256" key="14">
    <source>
        <dbReference type="RuleBase" id="RU362042"/>
    </source>
</evidence>
<name>C5WD99_9ENTR</name>
<dbReference type="Pfam" id="PF10502">
    <property type="entry name" value="Peptidase_S26"/>
    <property type="match status" value="1"/>
</dbReference>
<dbReference type="EC" id="3.4.21.89" evidence="4 13"/>
<gene>
    <name evidence="16" type="primary">lepB</name>
    <name evidence="16" type="ORF">ICMP_453</name>
</gene>
<feature type="domain" description="Peptidase S26" evidence="15">
    <location>
        <begin position="51"/>
        <end position="288"/>
    </location>
</feature>
<feature type="transmembrane region" description="Helical" evidence="13">
    <location>
        <begin position="45"/>
        <end position="65"/>
    </location>
</feature>
<keyword evidence="6" id="KW-1003">Cell membrane</keyword>
<comment type="similarity">
    <text evidence="3 14">Belongs to the peptidase S26 family.</text>
</comment>
<comment type="catalytic activity">
    <reaction evidence="1 13">
        <text>Cleavage of hydrophobic, N-terminal signal or leader sequences from secreted and periplasmic proteins.</text>
        <dbReference type="EC" id="3.4.21.89"/>
    </reaction>
</comment>
<dbReference type="HOGENOM" id="CLU_028723_1_3_6"/>
<dbReference type="Gene3D" id="2.10.109.10">
    <property type="entry name" value="Umud Fragment, subunit A"/>
    <property type="match status" value="1"/>
</dbReference>
<feature type="active site" evidence="12">
    <location>
        <position position="79"/>
    </location>
</feature>
<accession>C5WD99</accession>
<keyword evidence="7 13" id="KW-0645">Protease</keyword>
<keyword evidence="11 13" id="KW-0472">Membrane</keyword>
<dbReference type="AlphaFoldDB" id="C5WD99"/>
<evidence type="ECO:0000256" key="1">
    <source>
        <dbReference type="ARBA" id="ARBA00000677"/>
    </source>
</evidence>
<keyword evidence="17" id="KW-1185">Reference proteome</keyword>
<evidence type="ECO:0000256" key="12">
    <source>
        <dbReference type="PIRSR" id="PIRSR600223-1"/>
    </source>
</evidence>
<dbReference type="GO" id="GO:0005886">
    <property type="term" value="C:plasma membrane"/>
    <property type="evidence" value="ECO:0007669"/>
    <property type="project" value="UniProtKB-SubCell"/>
</dbReference>
<evidence type="ECO:0000259" key="15">
    <source>
        <dbReference type="Pfam" id="PF10502"/>
    </source>
</evidence>
<comment type="subcellular location">
    <subcellularLocation>
        <location evidence="2">Cell membrane</location>
        <topology evidence="2">Multi-pass membrane protein</topology>
    </subcellularLocation>
    <subcellularLocation>
        <location evidence="14">Membrane</location>
        <topology evidence="14">Multi-pass membrane protein</topology>
    </subcellularLocation>
</comment>
<proteinExistence type="inferred from homology"/>
<feature type="active site" evidence="12">
    <location>
        <position position="133"/>
    </location>
</feature>
<evidence type="ECO:0000256" key="3">
    <source>
        <dbReference type="ARBA" id="ARBA00009370"/>
    </source>
</evidence>
<dbReference type="PANTHER" id="PTHR43390">
    <property type="entry name" value="SIGNAL PEPTIDASE I"/>
    <property type="match status" value="1"/>
</dbReference>
<feature type="transmembrane region" description="Helical" evidence="13">
    <location>
        <begin position="7"/>
        <end position="25"/>
    </location>
</feature>
<dbReference type="NCBIfam" id="NF008114">
    <property type="entry name" value="PRK10861.1"/>
    <property type="match status" value="1"/>
</dbReference>
<dbReference type="EMBL" id="AP010872">
    <property type="protein sequence ID" value="BAH83305.1"/>
    <property type="molecule type" value="Genomic_DNA"/>
</dbReference>
<protein>
    <recommendedName>
        <fullName evidence="5 13">Signal peptidase I</fullName>
        <ecNumber evidence="4 13">3.4.21.89</ecNumber>
    </recommendedName>
</protein>
<dbReference type="GO" id="GO:0009003">
    <property type="term" value="F:signal peptidase activity"/>
    <property type="evidence" value="ECO:0007669"/>
    <property type="project" value="UniProtKB-EC"/>
</dbReference>
<dbReference type="SUPFAM" id="SSF51306">
    <property type="entry name" value="LexA/Signal peptidase"/>
    <property type="match status" value="1"/>
</dbReference>
<sequence length="311" mass="36202">MGEKYNLILIIAIIVSVIMCLINILSINNDYYLEYANNICKKEHLLNYCKTIGSAFPMLTIVFLLRSFVCEPFRIPSASMMPTLLIGDFIFVKKFSYNIQIPFLKKLIHIKPPKRGDIVVFRYPPNPKLYYIKRIIGLPGDKITYDVNKKVLIITPNYLQNIISKKELPINYSNIQSSNFIQVFNNANYNIIADRFYKVPQNKKIFGGYRLLMRTETLDNVSHDILFIDKLPNQLNMYYHQPGQKEGSWLVPKDQYFMMGDNRDNSADSRYWGFVPEGNLIGKAVIIWLSFEKQEGKWPTGIRLSHIGYIN</sequence>
<keyword evidence="9 13" id="KW-0378">Hydrolase</keyword>
<dbReference type="PROSITE" id="PS00761">
    <property type="entry name" value="SPASE_I_3"/>
    <property type="match status" value="1"/>
</dbReference>